<keyword evidence="2 7" id="KW-0441">Lipid A biosynthesis</keyword>
<feature type="domain" description="UDP-3-O-[3-hydroxymyristoyl] glucosamine N-acyltransferase non-repeat region" evidence="8">
    <location>
        <begin position="26"/>
        <end position="96"/>
    </location>
</feature>
<dbReference type="RefSeq" id="WP_020370102.1">
    <property type="nucleotide sequence ID" value="NZ_APJW01000002.1"/>
</dbReference>
<dbReference type="InterPro" id="IPR011004">
    <property type="entry name" value="Trimer_LpxA-like_sf"/>
</dbReference>
<feature type="active site" description="Proton acceptor" evidence="7">
    <location>
        <position position="248"/>
    </location>
</feature>
<keyword evidence="4 7" id="KW-0677">Repeat</keyword>
<keyword evidence="10" id="KW-1185">Reference proteome</keyword>
<keyword evidence="5 7" id="KW-0443">Lipid metabolism</keyword>
<dbReference type="CDD" id="cd03352">
    <property type="entry name" value="LbH_LpxD"/>
    <property type="match status" value="1"/>
</dbReference>
<dbReference type="NCBIfam" id="TIGR01853">
    <property type="entry name" value="lipid_A_lpxD"/>
    <property type="match status" value="1"/>
</dbReference>
<proteinExistence type="inferred from homology"/>
<name>A0ABP2XDT6_9CHLA</name>
<comment type="caution">
    <text evidence="9">The sequence shown here is derived from an EMBL/GenBank/DDBJ whole genome shotgun (WGS) entry which is preliminary data.</text>
</comment>
<dbReference type="GO" id="GO:0016746">
    <property type="term" value="F:acyltransferase activity"/>
    <property type="evidence" value="ECO:0007669"/>
    <property type="project" value="UniProtKB-KW"/>
</dbReference>
<evidence type="ECO:0000313" key="10">
    <source>
        <dbReference type="Proteomes" id="UP000016064"/>
    </source>
</evidence>
<comment type="function">
    <text evidence="7">Catalyzes the N-acylation of UDP-3-O-acylglucosamine using 3-hydroxyacyl-ACP as the acyl donor. Is involved in the biosynthesis of lipid A, a phosphorylated glycolipid that anchors the lipopolysaccharide to the outer membrane of the cell.</text>
</comment>
<keyword evidence="3 7" id="KW-0808">Transferase</keyword>
<dbReference type="PANTHER" id="PTHR43378:SF2">
    <property type="entry name" value="UDP-3-O-ACYLGLUCOSAMINE N-ACYLTRANSFERASE 1, MITOCHONDRIAL-RELATED"/>
    <property type="match status" value="1"/>
</dbReference>
<dbReference type="Gene3D" id="2.160.10.10">
    <property type="entry name" value="Hexapeptide repeat proteins"/>
    <property type="match status" value="1"/>
</dbReference>
<gene>
    <name evidence="7 9" type="primary">lpxD</name>
    <name evidence="9" type="ORF">H359_0544</name>
</gene>
<dbReference type="EMBL" id="APJW01000002">
    <property type="protein sequence ID" value="EQM62606.1"/>
    <property type="molecule type" value="Genomic_DNA"/>
</dbReference>
<evidence type="ECO:0000256" key="3">
    <source>
        <dbReference type="ARBA" id="ARBA00022679"/>
    </source>
</evidence>
<comment type="pathway">
    <text evidence="7">Bacterial outer membrane biogenesis; LPS lipid A biosynthesis.</text>
</comment>
<evidence type="ECO:0000256" key="4">
    <source>
        <dbReference type="ARBA" id="ARBA00022737"/>
    </source>
</evidence>
<dbReference type="Pfam" id="PF04613">
    <property type="entry name" value="LpxD"/>
    <property type="match status" value="1"/>
</dbReference>
<evidence type="ECO:0000313" key="9">
    <source>
        <dbReference type="EMBL" id="EQM62606.1"/>
    </source>
</evidence>
<dbReference type="InterPro" id="IPR001451">
    <property type="entry name" value="Hexapep"/>
</dbReference>
<dbReference type="InterPro" id="IPR007691">
    <property type="entry name" value="LpxD"/>
</dbReference>
<dbReference type="SUPFAM" id="SSF51161">
    <property type="entry name" value="Trimeric LpxA-like enzymes"/>
    <property type="match status" value="1"/>
</dbReference>
<comment type="subunit">
    <text evidence="7">Homotrimer.</text>
</comment>
<dbReference type="InterPro" id="IPR020573">
    <property type="entry name" value="UDP_GlcNAc_AcTrfase_non-rep"/>
</dbReference>
<keyword evidence="6 7" id="KW-0012">Acyltransferase</keyword>
<organism evidence="9 10">
    <name type="scientific">Chlamydia ibidis 10-1398/6</name>
    <dbReference type="NCBI Taxonomy" id="1046581"/>
    <lineage>
        <taxon>Bacteria</taxon>
        <taxon>Pseudomonadati</taxon>
        <taxon>Chlamydiota</taxon>
        <taxon>Chlamydiia</taxon>
        <taxon>Chlamydiales</taxon>
        <taxon>Chlamydiaceae</taxon>
        <taxon>Chlamydia/Chlamydophila group</taxon>
        <taxon>Chlamydia</taxon>
    </lineage>
</organism>
<dbReference type="HAMAP" id="MF_00523">
    <property type="entry name" value="LpxD"/>
    <property type="match status" value="1"/>
</dbReference>
<dbReference type="Pfam" id="PF00132">
    <property type="entry name" value="Hexapep"/>
    <property type="match status" value="1"/>
</dbReference>
<dbReference type="EC" id="2.3.1.191" evidence="7"/>
<evidence type="ECO:0000256" key="2">
    <source>
        <dbReference type="ARBA" id="ARBA00022556"/>
    </source>
</evidence>
<evidence type="ECO:0000256" key="7">
    <source>
        <dbReference type="HAMAP-Rule" id="MF_00523"/>
    </source>
</evidence>
<dbReference type="NCBIfam" id="NF002060">
    <property type="entry name" value="PRK00892.1"/>
    <property type="match status" value="1"/>
</dbReference>
<protein>
    <recommendedName>
        <fullName evidence="7">UDP-3-O-acylglucosamine N-acyltransferase</fullName>
        <ecNumber evidence="7">2.3.1.191</ecNumber>
    </recommendedName>
</protein>
<reference evidence="9 10" key="1">
    <citation type="submission" date="2013-07" db="EMBL/GenBank/DDBJ databases">
        <title>Isolation of a new Chlamydia species from the feral Sacred Ibis (Threskiornis aethiopicus): Chlamydia ibidis.</title>
        <authorList>
            <person name="Vorimore F."/>
            <person name="Hsia R.-C."/>
            <person name="Huot-Creasy H."/>
            <person name="Bastian S."/>
            <person name="Deruyter L."/>
            <person name="Passet A."/>
            <person name="Sachse K."/>
            <person name="Bavoil P."/>
            <person name="Myers G."/>
            <person name="Laroucau K."/>
        </authorList>
    </citation>
    <scope>NUCLEOTIDE SEQUENCE [LARGE SCALE GENOMIC DNA]</scope>
    <source>
        <strain evidence="9 10">10-1398/6</strain>
    </source>
</reference>
<comment type="similarity">
    <text evidence="7">Belongs to the transferase hexapeptide repeat family. LpxD subfamily.</text>
</comment>
<evidence type="ECO:0000256" key="1">
    <source>
        <dbReference type="ARBA" id="ARBA00022516"/>
    </source>
</evidence>
<sequence>MTEETIYTLQQLADILQAEVLGNTETPISGIEEISEARLHHITFLDNEKYSRYLKTTEAGAIIISKAQAKKYSELNKNFLVVSESPSQAFQKCVELFIPSVDSGFSGIHPTAVIHPTVKLGHNICIEPHVVIGQHTCIGDNCHIGSGSSIGAYTTIGDGSFIHPRVVVREKVSIGKRVIIQPGAIIGSCGFGYITNAFGQHKHLKHLGRVIIEDDVEIGANTTIDRGRFKPTIIREGTKIDNQVQIAHHVEVGRCGLIVAQAGIAGSTKLGNHVIVGGQTGITGHISIVDHVIMMAQTGVTKTISSPGIYGGAPARPYQEIHRQVAKIRTLPKLEERVANLEKRIKELDVQDSEEAISSTS</sequence>
<dbReference type="Proteomes" id="UP000016064">
    <property type="component" value="Unassembled WGS sequence"/>
</dbReference>
<comment type="catalytic activity">
    <reaction evidence="7">
        <text>a UDP-3-O-[(3R)-3-hydroxyacyl]-alpha-D-glucosamine + a (3R)-hydroxyacyl-[ACP] = a UDP-2-N,3-O-bis[(3R)-3-hydroxyacyl]-alpha-D-glucosamine + holo-[ACP] + H(+)</text>
        <dbReference type="Rhea" id="RHEA:53836"/>
        <dbReference type="Rhea" id="RHEA-COMP:9685"/>
        <dbReference type="Rhea" id="RHEA-COMP:9945"/>
        <dbReference type="ChEBI" id="CHEBI:15378"/>
        <dbReference type="ChEBI" id="CHEBI:64479"/>
        <dbReference type="ChEBI" id="CHEBI:78827"/>
        <dbReference type="ChEBI" id="CHEBI:137740"/>
        <dbReference type="ChEBI" id="CHEBI:137748"/>
        <dbReference type="EC" id="2.3.1.191"/>
    </reaction>
</comment>
<accession>A0ABP2XDT6</accession>
<evidence type="ECO:0000256" key="6">
    <source>
        <dbReference type="ARBA" id="ARBA00023315"/>
    </source>
</evidence>
<evidence type="ECO:0000256" key="5">
    <source>
        <dbReference type="ARBA" id="ARBA00023098"/>
    </source>
</evidence>
<dbReference type="Gene3D" id="1.20.5.170">
    <property type="match status" value="1"/>
</dbReference>
<keyword evidence="1 7" id="KW-0444">Lipid biosynthesis</keyword>
<dbReference type="Gene3D" id="3.40.1390.10">
    <property type="entry name" value="MurE/MurF, N-terminal domain"/>
    <property type="match status" value="1"/>
</dbReference>
<evidence type="ECO:0000259" key="8">
    <source>
        <dbReference type="Pfam" id="PF04613"/>
    </source>
</evidence>
<dbReference type="PANTHER" id="PTHR43378">
    <property type="entry name" value="UDP-3-O-ACYLGLUCOSAMINE N-ACYLTRANSFERASE"/>
    <property type="match status" value="1"/>
</dbReference>